<dbReference type="InterPro" id="IPR039375">
    <property type="entry name" value="NodN-like"/>
</dbReference>
<gene>
    <name evidence="2" type="ORF">LCGC14_0806510</name>
</gene>
<protein>
    <recommendedName>
        <fullName evidence="1">MaoC-like domain-containing protein</fullName>
    </recommendedName>
</protein>
<dbReference type="AlphaFoldDB" id="A0A0F9PMZ9"/>
<reference evidence="2" key="1">
    <citation type="journal article" date="2015" name="Nature">
        <title>Complex archaea that bridge the gap between prokaryotes and eukaryotes.</title>
        <authorList>
            <person name="Spang A."/>
            <person name="Saw J.H."/>
            <person name="Jorgensen S.L."/>
            <person name="Zaremba-Niedzwiedzka K."/>
            <person name="Martijn J."/>
            <person name="Lind A.E."/>
            <person name="van Eijk R."/>
            <person name="Schleper C."/>
            <person name="Guy L."/>
            <person name="Ettema T.J."/>
        </authorList>
    </citation>
    <scope>NUCLEOTIDE SEQUENCE</scope>
</reference>
<evidence type="ECO:0000259" key="1">
    <source>
        <dbReference type="Pfam" id="PF01575"/>
    </source>
</evidence>
<dbReference type="EMBL" id="LAZR01002199">
    <property type="protein sequence ID" value="KKN33155.1"/>
    <property type="molecule type" value="Genomic_DNA"/>
</dbReference>
<sequence>MRLVDSLKQGQEKLGTINSELKSRVETTLKSWPETLNRKVADIRNFSLPLTQYFHFFQDADDVISAEPGTNKLSEGFLDLYQRIQSDLGVENYIGEWFVLEQSRIDQFAQVSGDNQWIHTDPERAQNESPFRTTIAHGFLTLSLIPLLTDTVNPDKNPYPEARMVVNYGMNKVVFPAPVKVGKRIRARSRIIAIKKLRRGLELVREITIEVEDSKRPACIAEMLLRLYD</sequence>
<comment type="caution">
    <text evidence="2">The sequence shown here is derived from an EMBL/GenBank/DDBJ whole genome shotgun (WGS) entry which is preliminary data.</text>
</comment>
<evidence type="ECO:0000313" key="2">
    <source>
        <dbReference type="EMBL" id="KKN33155.1"/>
    </source>
</evidence>
<organism evidence="2">
    <name type="scientific">marine sediment metagenome</name>
    <dbReference type="NCBI Taxonomy" id="412755"/>
    <lineage>
        <taxon>unclassified sequences</taxon>
        <taxon>metagenomes</taxon>
        <taxon>ecological metagenomes</taxon>
    </lineage>
</organism>
<accession>A0A0F9PMZ9</accession>
<dbReference type="PANTHER" id="PTHR42993">
    <property type="entry name" value="MAOC-LIKE DEHYDRATASE DOMAIN-CONTAINING PROTEIN"/>
    <property type="match status" value="1"/>
</dbReference>
<dbReference type="Pfam" id="PF01575">
    <property type="entry name" value="MaoC_dehydratas"/>
    <property type="match status" value="1"/>
</dbReference>
<dbReference type="CDD" id="cd03450">
    <property type="entry name" value="NodN"/>
    <property type="match status" value="1"/>
</dbReference>
<dbReference type="SUPFAM" id="SSF54637">
    <property type="entry name" value="Thioesterase/thiol ester dehydrase-isomerase"/>
    <property type="match status" value="1"/>
</dbReference>
<dbReference type="PANTHER" id="PTHR42993:SF1">
    <property type="entry name" value="MAOC-LIKE DEHYDRATASE DOMAIN-CONTAINING PROTEIN"/>
    <property type="match status" value="1"/>
</dbReference>
<dbReference type="InterPro" id="IPR002539">
    <property type="entry name" value="MaoC-like_dom"/>
</dbReference>
<proteinExistence type="predicted"/>
<name>A0A0F9PMZ9_9ZZZZ</name>
<feature type="domain" description="MaoC-like" evidence="1">
    <location>
        <begin position="99"/>
        <end position="198"/>
    </location>
</feature>
<dbReference type="InterPro" id="IPR029069">
    <property type="entry name" value="HotDog_dom_sf"/>
</dbReference>
<dbReference type="Gene3D" id="3.10.129.10">
    <property type="entry name" value="Hotdog Thioesterase"/>
    <property type="match status" value="1"/>
</dbReference>